<evidence type="ECO:0000313" key="1">
    <source>
        <dbReference type="EMBL" id="MBW4565343.1"/>
    </source>
</evidence>
<gene>
    <name evidence="1" type="ORF">KME32_30510</name>
</gene>
<accession>A0A951Q4G7</accession>
<proteinExistence type="predicted"/>
<protein>
    <submittedName>
        <fullName evidence="1">Uncharacterized protein</fullName>
    </submittedName>
</protein>
<organism evidence="1 2">
    <name type="scientific">Mojavia pulchra JT2-VF2</name>
    <dbReference type="NCBI Taxonomy" id="287848"/>
    <lineage>
        <taxon>Bacteria</taxon>
        <taxon>Bacillati</taxon>
        <taxon>Cyanobacteriota</taxon>
        <taxon>Cyanophyceae</taxon>
        <taxon>Nostocales</taxon>
        <taxon>Nostocaceae</taxon>
    </lineage>
</organism>
<dbReference type="Proteomes" id="UP000715781">
    <property type="component" value="Unassembled WGS sequence"/>
</dbReference>
<dbReference type="AlphaFoldDB" id="A0A951Q4G7"/>
<sequence>MIAKQLNSDFPQIKTLLKVEDLGDWNSIGQKFFSEGAIFDKIQAQKALS</sequence>
<dbReference type="Gene3D" id="3.40.190.10">
    <property type="entry name" value="Periplasmic binding protein-like II"/>
    <property type="match status" value="2"/>
</dbReference>
<name>A0A951Q4G7_9NOST</name>
<dbReference type="EMBL" id="JAHHHN010000035">
    <property type="protein sequence ID" value="MBW4565343.1"/>
    <property type="molecule type" value="Genomic_DNA"/>
</dbReference>
<comment type="caution">
    <text evidence="1">The sequence shown here is derived from an EMBL/GenBank/DDBJ whole genome shotgun (WGS) entry which is preliminary data.</text>
</comment>
<evidence type="ECO:0000313" key="2">
    <source>
        <dbReference type="Proteomes" id="UP000715781"/>
    </source>
</evidence>
<reference evidence="1" key="2">
    <citation type="journal article" date="2022" name="Microbiol. Resour. Announc.">
        <title>Metagenome Sequencing to Explore Phylogenomics of Terrestrial Cyanobacteria.</title>
        <authorList>
            <person name="Ward R.D."/>
            <person name="Stajich J.E."/>
            <person name="Johansen J.R."/>
            <person name="Huntemann M."/>
            <person name="Clum A."/>
            <person name="Foster B."/>
            <person name="Foster B."/>
            <person name="Roux S."/>
            <person name="Palaniappan K."/>
            <person name="Varghese N."/>
            <person name="Mukherjee S."/>
            <person name="Reddy T.B.K."/>
            <person name="Daum C."/>
            <person name="Copeland A."/>
            <person name="Chen I.A."/>
            <person name="Ivanova N.N."/>
            <person name="Kyrpides N.C."/>
            <person name="Shapiro N."/>
            <person name="Eloe-Fadrosh E.A."/>
            <person name="Pietrasiak N."/>
        </authorList>
    </citation>
    <scope>NUCLEOTIDE SEQUENCE</scope>
    <source>
        <strain evidence="1">JT2-VF2</strain>
    </source>
</reference>
<reference evidence="1" key="1">
    <citation type="submission" date="2021-05" db="EMBL/GenBank/DDBJ databases">
        <authorList>
            <person name="Pietrasiak N."/>
            <person name="Ward R."/>
            <person name="Stajich J.E."/>
            <person name="Kurbessoian T."/>
        </authorList>
    </citation>
    <scope>NUCLEOTIDE SEQUENCE</scope>
    <source>
        <strain evidence="1">JT2-VF2</strain>
    </source>
</reference>